<feature type="domain" description="Dihydrodipicolinate reductase C-terminal" evidence="15">
    <location>
        <begin position="153"/>
        <end position="288"/>
    </location>
</feature>
<comment type="subcellular location">
    <subcellularLocation>
        <location evidence="13">Cytoplasm</location>
    </subcellularLocation>
</comment>
<evidence type="ECO:0000256" key="4">
    <source>
        <dbReference type="ARBA" id="ARBA00022857"/>
    </source>
</evidence>
<proteinExistence type="inferred from homology"/>
<reference evidence="16 17" key="2">
    <citation type="submission" date="2018-03" db="EMBL/GenBank/DDBJ databases">
        <title>The ancient ancestry and fast evolution of plastids.</title>
        <authorList>
            <person name="Moore K.R."/>
            <person name="Magnabosco C."/>
            <person name="Momper L."/>
            <person name="Gold D.A."/>
            <person name="Bosak T."/>
            <person name="Fournier G.P."/>
        </authorList>
    </citation>
    <scope>NUCLEOTIDE SEQUENCE [LARGE SCALE GENOMIC DNA]</scope>
    <source>
        <strain evidence="16 17">CCALA 015</strain>
    </source>
</reference>
<dbReference type="InterPro" id="IPR023940">
    <property type="entry name" value="DHDPR_bac"/>
</dbReference>
<dbReference type="InterPro" id="IPR022664">
    <property type="entry name" value="DapB_N_CS"/>
</dbReference>
<feature type="binding site" evidence="13">
    <location>
        <begin position="187"/>
        <end position="188"/>
    </location>
    <ligand>
        <name>(S)-2,3,4,5-tetrahydrodipicolinate</name>
        <dbReference type="ChEBI" id="CHEBI:16845"/>
    </ligand>
</feature>
<dbReference type="Proteomes" id="UP000238218">
    <property type="component" value="Unassembled WGS sequence"/>
</dbReference>
<keyword evidence="3 13" id="KW-0028">Amino-acid biosynthesis</keyword>
<dbReference type="Gene3D" id="3.30.360.10">
    <property type="entry name" value="Dihydrodipicolinate Reductase, domain 2"/>
    <property type="match status" value="1"/>
</dbReference>
<dbReference type="SUPFAM" id="SSF55347">
    <property type="entry name" value="Glyceraldehyde-3-phosphate dehydrogenase-like, C-terminal domain"/>
    <property type="match status" value="1"/>
</dbReference>
<sequence>MSAISPSPAEPAPIPVVVAGALGRMGAEVIKAVVAAPDCTLVGAIDTTPGREGEDVGLALGLGELEVAISADFEGSLCQAGQAVRQSGPGGGAVLVDFTHPSVVYEHCRGAFAYGVHPVIGTTGLRPDQLADLAAFAEKASMGGAVVPNFCVGMVLLQQAAAAAARFYDYAELTELHHNRKADAPSGTCLKTAELMEELGKTFNPLQVEEHESLAGCRGGLRESGLRLHSVRLPGLVAHQEVMFGSPGETYTLRHDTIDRSAYMPGVLLTVRKVRRLGGLVYGLERLL</sequence>
<evidence type="ECO:0000259" key="14">
    <source>
        <dbReference type="Pfam" id="PF01113"/>
    </source>
</evidence>
<evidence type="ECO:0000313" key="17">
    <source>
        <dbReference type="Proteomes" id="UP000238218"/>
    </source>
</evidence>
<keyword evidence="6 13" id="KW-0560">Oxidoreductase</keyword>
<dbReference type="EMBL" id="PVWP01000002">
    <property type="protein sequence ID" value="PSB38910.1"/>
    <property type="molecule type" value="Genomic_DNA"/>
</dbReference>
<keyword evidence="2 13" id="KW-0963">Cytoplasm</keyword>
<feature type="binding site" evidence="13">
    <location>
        <position position="46"/>
    </location>
    <ligand>
        <name>NAD(+)</name>
        <dbReference type="ChEBI" id="CHEBI:57540"/>
    </ligand>
</feature>
<feature type="binding site" evidence="13">
    <location>
        <begin position="20"/>
        <end position="25"/>
    </location>
    <ligand>
        <name>NAD(+)</name>
        <dbReference type="ChEBI" id="CHEBI:57540"/>
    </ligand>
</feature>
<protein>
    <recommendedName>
        <fullName evidence="10 13">4-hydroxy-tetrahydrodipicolinate reductase</fullName>
        <shortName evidence="13">HTPA reductase</shortName>
        <ecNumber evidence="10 13">1.17.1.8</ecNumber>
    </recommendedName>
</protein>
<dbReference type="Pfam" id="PF01113">
    <property type="entry name" value="DapB_N"/>
    <property type="match status" value="1"/>
</dbReference>
<keyword evidence="4 13" id="KW-0521">NADP</keyword>
<evidence type="ECO:0000256" key="8">
    <source>
        <dbReference type="ARBA" id="ARBA00023154"/>
    </source>
</evidence>
<comment type="caution">
    <text evidence="16">The sequence shown here is derived from an EMBL/GenBank/DDBJ whole genome shotgun (WGS) entry which is preliminary data.</text>
</comment>
<evidence type="ECO:0000256" key="13">
    <source>
        <dbReference type="HAMAP-Rule" id="MF_00102"/>
    </source>
</evidence>
<dbReference type="Pfam" id="PF05173">
    <property type="entry name" value="DapB_C"/>
    <property type="match status" value="1"/>
</dbReference>
<evidence type="ECO:0000256" key="12">
    <source>
        <dbReference type="ARBA" id="ARBA00049396"/>
    </source>
</evidence>
<evidence type="ECO:0000256" key="6">
    <source>
        <dbReference type="ARBA" id="ARBA00023002"/>
    </source>
</evidence>
<comment type="catalytic activity">
    <reaction evidence="11 13">
        <text>(S)-2,3,4,5-tetrahydrodipicolinate + NADP(+) + H2O = (2S,4S)-4-hydroxy-2,3,4,5-tetrahydrodipicolinate + NADPH + H(+)</text>
        <dbReference type="Rhea" id="RHEA:35331"/>
        <dbReference type="ChEBI" id="CHEBI:15377"/>
        <dbReference type="ChEBI" id="CHEBI:15378"/>
        <dbReference type="ChEBI" id="CHEBI:16845"/>
        <dbReference type="ChEBI" id="CHEBI:57783"/>
        <dbReference type="ChEBI" id="CHEBI:58349"/>
        <dbReference type="ChEBI" id="CHEBI:67139"/>
        <dbReference type="EC" id="1.17.1.8"/>
    </reaction>
</comment>
<dbReference type="PANTHER" id="PTHR20836:SF0">
    <property type="entry name" value="4-HYDROXY-TETRAHYDRODIPICOLINATE REDUCTASE 1, CHLOROPLASTIC-RELATED"/>
    <property type="match status" value="1"/>
</dbReference>
<keyword evidence="17" id="KW-1185">Reference proteome</keyword>
<evidence type="ECO:0000313" key="16">
    <source>
        <dbReference type="EMBL" id="PSB38910.1"/>
    </source>
</evidence>
<name>A0ABX5FAS0_9CHRO</name>
<evidence type="ECO:0000256" key="3">
    <source>
        <dbReference type="ARBA" id="ARBA00022605"/>
    </source>
</evidence>
<dbReference type="SUPFAM" id="SSF51735">
    <property type="entry name" value="NAD(P)-binding Rossmann-fold domains"/>
    <property type="match status" value="1"/>
</dbReference>
<dbReference type="InterPro" id="IPR000846">
    <property type="entry name" value="DapB_N"/>
</dbReference>
<comment type="catalytic activity">
    <reaction evidence="12 13">
        <text>(S)-2,3,4,5-tetrahydrodipicolinate + NAD(+) + H2O = (2S,4S)-4-hydroxy-2,3,4,5-tetrahydrodipicolinate + NADH + H(+)</text>
        <dbReference type="Rhea" id="RHEA:35323"/>
        <dbReference type="ChEBI" id="CHEBI:15377"/>
        <dbReference type="ChEBI" id="CHEBI:15378"/>
        <dbReference type="ChEBI" id="CHEBI:16845"/>
        <dbReference type="ChEBI" id="CHEBI:57540"/>
        <dbReference type="ChEBI" id="CHEBI:57945"/>
        <dbReference type="ChEBI" id="CHEBI:67139"/>
        <dbReference type="EC" id="1.17.1.8"/>
    </reaction>
</comment>
<dbReference type="HAMAP" id="MF_00102">
    <property type="entry name" value="DapB"/>
    <property type="match status" value="1"/>
</dbReference>
<dbReference type="Gene3D" id="3.40.50.720">
    <property type="entry name" value="NAD(P)-binding Rossmann-like Domain"/>
    <property type="match status" value="1"/>
</dbReference>
<gene>
    <name evidence="13" type="primary">dapB</name>
    <name evidence="16" type="ORF">C7B81_05060</name>
</gene>
<comment type="similarity">
    <text evidence="1 13">Belongs to the DapB family.</text>
</comment>
<feature type="active site" description="Proton donor" evidence="13">
    <location>
        <position position="181"/>
    </location>
</feature>
<comment type="function">
    <text evidence="13">Catalyzes the conversion of 4-hydroxy-tetrahydrodipicolinate (HTPA) to tetrahydrodipicolinate.</text>
</comment>
<comment type="pathway">
    <text evidence="9 13">Amino-acid biosynthesis; L-lysine biosynthesis via DAP pathway; (S)-tetrahydrodipicolinate from L-aspartate: step 4/4.</text>
</comment>
<reference evidence="16 17" key="1">
    <citation type="submission" date="2018-02" db="EMBL/GenBank/DDBJ databases">
        <authorList>
            <person name="Moore K."/>
            <person name="Momper L."/>
        </authorList>
    </citation>
    <scope>NUCLEOTIDE SEQUENCE [LARGE SCALE GENOMIC DNA]</scope>
    <source>
        <strain evidence="16 17">CCALA 015</strain>
    </source>
</reference>
<organism evidence="16 17">
    <name type="scientific">Aphanothece cf. minutissima CCALA 015</name>
    <dbReference type="NCBI Taxonomy" id="2107695"/>
    <lineage>
        <taxon>Bacteria</taxon>
        <taxon>Bacillati</taxon>
        <taxon>Cyanobacteriota</taxon>
        <taxon>Cyanophyceae</taxon>
        <taxon>Oscillatoriophycideae</taxon>
        <taxon>Chroococcales</taxon>
        <taxon>Aphanothecaceae</taxon>
        <taxon>Aphanothece</taxon>
    </lineage>
</organism>
<dbReference type="EC" id="1.17.1.8" evidence="10 13"/>
<comment type="subunit">
    <text evidence="13">Homotetramer.</text>
</comment>
<feature type="binding site" evidence="13">
    <location>
        <position position="178"/>
    </location>
    <ligand>
        <name>(S)-2,3,4,5-tetrahydrodipicolinate</name>
        <dbReference type="ChEBI" id="CHEBI:16845"/>
    </ligand>
</feature>
<evidence type="ECO:0000256" key="5">
    <source>
        <dbReference type="ARBA" id="ARBA00022915"/>
    </source>
</evidence>
<dbReference type="NCBIfam" id="TIGR00036">
    <property type="entry name" value="dapB"/>
    <property type="match status" value="1"/>
</dbReference>
<comment type="caution">
    <text evidence="13">Lacks conserved residue(s) required for the propagation of feature annotation.</text>
</comment>
<evidence type="ECO:0000256" key="9">
    <source>
        <dbReference type="ARBA" id="ARBA00037922"/>
    </source>
</evidence>
<evidence type="ECO:0000256" key="10">
    <source>
        <dbReference type="ARBA" id="ARBA00038983"/>
    </source>
</evidence>
<feature type="binding site" evidence="13">
    <location>
        <begin position="121"/>
        <end position="123"/>
    </location>
    <ligand>
        <name>NAD(+)</name>
        <dbReference type="ChEBI" id="CHEBI:57540"/>
    </ligand>
</feature>
<feature type="active site" description="Proton donor/acceptor" evidence="13">
    <location>
        <position position="177"/>
    </location>
</feature>
<keyword evidence="7 13" id="KW-0520">NAD</keyword>
<dbReference type="PANTHER" id="PTHR20836">
    <property type="entry name" value="DIHYDRODIPICOLINATE REDUCTASE"/>
    <property type="match status" value="1"/>
</dbReference>
<evidence type="ECO:0000256" key="7">
    <source>
        <dbReference type="ARBA" id="ARBA00023027"/>
    </source>
</evidence>
<evidence type="ECO:0000256" key="1">
    <source>
        <dbReference type="ARBA" id="ARBA00006642"/>
    </source>
</evidence>
<evidence type="ECO:0000256" key="2">
    <source>
        <dbReference type="ARBA" id="ARBA00022490"/>
    </source>
</evidence>
<keyword evidence="5 13" id="KW-0220">Diaminopimelate biosynthesis</keyword>
<dbReference type="CDD" id="cd02274">
    <property type="entry name" value="DHDPR_N"/>
    <property type="match status" value="1"/>
</dbReference>
<evidence type="ECO:0000256" key="11">
    <source>
        <dbReference type="ARBA" id="ARBA00049080"/>
    </source>
</evidence>
<keyword evidence="8 13" id="KW-0457">Lysine biosynthesis</keyword>
<accession>A0ABX5FAS0</accession>
<feature type="binding site" evidence="13">
    <location>
        <begin position="147"/>
        <end position="150"/>
    </location>
    <ligand>
        <name>NAD(+)</name>
        <dbReference type="ChEBI" id="CHEBI:57540"/>
    </ligand>
</feature>
<dbReference type="PIRSF" id="PIRSF000161">
    <property type="entry name" value="DHPR"/>
    <property type="match status" value="1"/>
</dbReference>
<dbReference type="InterPro" id="IPR022663">
    <property type="entry name" value="DapB_C"/>
</dbReference>
<dbReference type="PROSITE" id="PS01298">
    <property type="entry name" value="DAPB"/>
    <property type="match status" value="1"/>
</dbReference>
<dbReference type="RefSeq" id="WP_106220179.1">
    <property type="nucleotide sequence ID" value="NZ_PVWP01000002.1"/>
</dbReference>
<dbReference type="InterPro" id="IPR036291">
    <property type="entry name" value="NAD(P)-bd_dom_sf"/>
</dbReference>
<feature type="domain" description="Dihydrodipicolinate reductase N-terminal" evidence="14">
    <location>
        <begin position="14"/>
        <end position="150"/>
    </location>
</feature>
<comment type="caution">
    <text evidence="13">Was originally thought to be a dihydrodipicolinate reductase (DHDPR), catalyzing the conversion of dihydrodipicolinate to tetrahydrodipicolinate. However, it was shown in E.coli that the substrate of the enzymatic reaction is not dihydrodipicolinate (DHDP) but in fact (2S,4S)-4-hydroxy-2,3,4,5-tetrahydrodipicolinic acid (HTPA), the product released by the DapA-catalyzed reaction.</text>
</comment>
<evidence type="ECO:0000259" key="15">
    <source>
        <dbReference type="Pfam" id="PF05173"/>
    </source>
</evidence>